<accession>A0A0A7FZG3</accession>
<dbReference type="RefSeq" id="WP_039315729.1">
    <property type="nucleotide sequence ID" value="NZ_CP006905.1"/>
</dbReference>
<dbReference type="AlphaFoldDB" id="A0A0A7FZG3"/>
<organism evidence="1 2">
    <name type="scientific">Clostridium baratii str. Sullivan</name>
    <dbReference type="NCBI Taxonomy" id="1415775"/>
    <lineage>
        <taxon>Bacteria</taxon>
        <taxon>Bacillati</taxon>
        <taxon>Bacillota</taxon>
        <taxon>Clostridia</taxon>
        <taxon>Eubacteriales</taxon>
        <taxon>Clostridiaceae</taxon>
        <taxon>Clostridium</taxon>
    </lineage>
</organism>
<keyword evidence="2" id="KW-1185">Reference proteome</keyword>
<gene>
    <name evidence="1" type="ORF">U729_2584</name>
</gene>
<dbReference type="KEGG" id="cbv:U729_2584"/>
<evidence type="ECO:0000313" key="2">
    <source>
        <dbReference type="Proteomes" id="UP000030635"/>
    </source>
</evidence>
<evidence type="ECO:0000313" key="1">
    <source>
        <dbReference type="EMBL" id="AIY84236.1"/>
    </source>
</evidence>
<reference evidence="1 2" key="1">
    <citation type="journal article" date="2015" name="Infect. Genet. Evol.">
        <title>Genomic sequences of six botulinum neurotoxin-producing strains representing three clostridial species illustrate the mobility and diversity of botulinum neurotoxin genes.</title>
        <authorList>
            <person name="Smith T.J."/>
            <person name="Hill K.K."/>
            <person name="Xie G."/>
            <person name="Foley B.T."/>
            <person name="Williamson C.H."/>
            <person name="Foster J.T."/>
            <person name="Johnson S.L."/>
            <person name="Chertkov O."/>
            <person name="Teshima H."/>
            <person name="Gibbons H.S."/>
            <person name="Johnsky L.A."/>
            <person name="Karavis M.A."/>
            <person name="Smith L.A."/>
        </authorList>
    </citation>
    <scope>NUCLEOTIDE SEQUENCE [LARGE SCALE GENOMIC DNA]</scope>
    <source>
        <strain evidence="1">Sullivan</strain>
    </source>
</reference>
<dbReference type="HOGENOM" id="CLU_2895992_0_0_9"/>
<dbReference type="Proteomes" id="UP000030635">
    <property type="component" value="Chromosome"/>
</dbReference>
<name>A0A0A7FZG3_9CLOT</name>
<dbReference type="EMBL" id="CP006905">
    <property type="protein sequence ID" value="AIY84236.1"/>
    <property type="molecule type" value="Genomic_DNA"/>
</dbReference>
<protein>
    <submittedName>
        <fullName evidence="1">Uncharacterized protein</fullName>
    </submittedName>
</protein>
<sequence>MDKLEVAREAVIIYFEENISATRAIEKVKEKYLATDQSKQGTNINETIFNNIIPLQDNLNNK</sequence>
<proteinExistence type="predicted"/>
<dbReference type="STRING" id="1561.NPD11_448"/>